<gene>
    <name evidence="4" type="ORF">J2851_006647</name>
</gene>
<keyword evidence="1 4" id="KW-0560">Oxidoreductase</keyword>
<keyword evidence="5" id="KW-1185">Reference proteome</keyword>
<dbReference type="Gene3D" id="3.40.50.720">
    <property type="entry name" value="NAD(P)-binding Rossmann-like Domain"/>
    <property type="match status" value="1"/>
</dbReference>
<dbReference type="InterPro" id="IPR006176">
    <property type="entry name" value="3-OHacyl-CoA_DH_NAD-bd"/>
</dbReference>
<reference evidence="4 5" key="1">
    <citation type="submission" date="2021-03" db="EMBL/GenBank/DDBJ databases">
        <title>Genomic Encyclopedia of Type Strains, Phase III (KMG-III): the genomes of soil and plant-associated and newly described type strains.</title>
        <authorList>
            <person name="Whitman W."/>
        </authorList>
    </citation>
    <scope>NUCLEOTIDE SEQUENCE [LARGE SCALE GENOMIC DNA]</scope>
    <source>
        <strain evidence="4 5">IMMIB AFH-6</strain>
    </source>
</reference>
<dbReference type="Pfam" id="PF00725">
    <property type="entry name" value="3HCDH"/>
    <property type="match status" value="1"/>
</dbReference>
<dbReference type="Pfam" id="PF02737">
    <property type="entry name" value="3HCDH_N"/>
    <property type="match status" value="1"/>
</dbReference>
<evidence type="ECO:0000259" key="3">
    <source>
        <dbReference type="Pfam" id="PF02737"/>
    </source>
</evidence>
<dbReference type="SUPFAM" id="SSF48179">
    <property type="entry name" value="6-phosphogluconate dehydrogenase C-terminal domain-like"/>
    <property type="match status" value="1"/>
</dbReference>
<dbReference type="InterPro" id="IPR008927">
    <property type="entry name" value="6-PGluconate_DH-like_C_sf"/>
</dbReference>
<feature type="domain" description="3-hydroxyacyl-CoA dehydrogenase C-terminal" evidence="2">
    <location>
        <begin position="188"/>
        <end position="283"/>
    </location>
</feature>
<evidence type="ECO:0000259" key="2">
    <source>
        <dbReference type="Pfam" id="PF00725"/>
    </source>
</evidence>
<organism evidence="4 5">
    <name type="scientific">Azospirillum rugosum</name>
    <dbReference type="NCBI Taxonomy" id="416170"/>
    <lineage>
        <taxon>Bacteria</taxon>
        <taxon>Pseudomonadati</taxon>
        <taxon>Pseudomonadota</taxon>
        <taxon>Alphaproteobacteria</taxon>
        <taxon>Rhodospirillales</taxon>
        <taxon>Azospirillaceae</taxon>
        <taxon>Azospirillum</taxon>
    </lineage>
</organism>
<comment type="caution">
    <text evidence="4">The sequence shown here is derived from an EMBL/GenBank/DDBJ whole genome shotgun (WGS) entry which is preliminary data.</text>
</comment>
<feature type="domain" description="3-hydroxyacyl-CoA dehydrogenase NAD binding" evidence="3">
    <location>
        <begin position="6"/>
        <end position="184"/>
    </location>
</feature>
<proteinExistence type="predicted"/>
<evidence type="ECO:0000313" key="4">
    <source>
        <dbReference type="EMBL" id="MBP2296829.1"/>
    </source>
</evidence>
<dbReference type="InterPro" id="IPR036291">
    <property type="entry name" value="NAD(P)-bd_dom_sf"/>
</dbReference>
<dbReference type="PIRSF" id="PIRSF000105">
    <property type="entry name" value="HCDH"/>
    <property type="match status" value="1"/>
</dbReference>
<sequence length="311" mass="32311">MPSIRTIAVIGAGQMGGGIAQLCAQSGFPVVLLDVGDEILNTAITRISGGLEGRVAKGRMGEAEAAAAFARISIGTDPSIIDGVDLVIEAATESEAVKRAVFAALAAHLQPATLIVTTTSSLSVTNLAAATDRPSKFMGMHFLNPALAVPLVELVRGLATDEETFAAIRGLARQLGKTTVVAEDVPAFLVNRTLLVMINEAVTTLHKGIGTARSIDAALTLGAGHSMGPLELADLIGLDTCLIGLQALYEKLAHGKYRPCPLLVKHVEAGWLGRKTGRGFYDYSKSLGSPAQRFPIPWSGGEQPGPVAGDL</sequence>
<dbReference type="GO" id="GO:0008691">
    <property type="term" value="F:3-hydroxybutyryl-CoA dehydrogenase activity"/>
    <property type="evidence" value="ECO:0007669"/>
    <property type="project" value="UniProtKB-EC"/>
</dbReference>
<dbReference type="RefSeq" id="WP_209772472.1">
    <property type="nucleotide sequence ID" value="NZ_JAGINP010000036.1"/>
</dbReference>
<dbReference type="PANTHER" id="PTHR48075:SF5">
    <property type="entry name" value="3-HYDROXYBUTYRYL-COA DEHYDROGENASE"/>
    <property type="match status" value="1"/>
</dbReference>
<evidence type="ECO:0000256" key="1">
    <source>
        <dbReference type="ARBA" id="ARBA00023002"/>
    </source>
</evidence>
<dbReference type="SUPFAM" id="SSF51735">
    <property type="entry name" value="NAD(P)-binding Rossmann-fold domains"/>
    <property type="match status" value="1"/>
</dbReference>
<dbReference type="Proteomes" id="UP000781958">
    <property type="component" value="Unassembled WGS sequence"/>
</dbReference>
<evidence type="ECO:0000313" key="5">
    <source>
        <dbReference type="Proteomes" id="UP000781958"/>
    </source>
</evidence>
<dbReference type="EMBL" id="JAGINP010000036">
    <property type="protein sequence ID" value="MBP2296829.1"/>
    <property type="molecule type" value="Genomic_DNA"/>
</dbReference>
<dbReference type="InterPro" id="IPR013328">
    <property type="entry name" value="6PGD_dom2"/>
</dbReference>
<accession>A0ABS4SW82</accession>
<dbReference type="InterPro" id="IPR022694">
    <property type="entry name" value="3-OHacyl-CoA_DH"/>
</dbReference>
<dbReference type="EC" id="1.1.1.157" evidence="4"/>
<name>A0ABS4SW82_9PROT</name>
<dbReference type="Gene3D" id="1.10.1040.10">
    <property type="entry name" value="N-(1-d-carboxylethyl)-l-norvaline Dehydrogenase, domain 2"/>
    <property type="match status" value="1"/>
</dbReference>
<protein>
    <submittedName>
        <fullName evidence="4">3-hydroxybutyryl-CoA dehydrogenase</fullName>
        <ecNumber evidence="4">1.1.1.157</ecNumber>
    </submittedName>
</protein>
<dbReference type="PANTHER" id="PTHR48075">
    <property type="entry name" value="3-HYDROXYACYL-COA DEHYDROGENASE FAMILY PROTEIN"/>
    <property type="match status" value="1"/>
</dbReference>
<dbReference type="InterPro" id="IPR006108">
    <property type="entry name" value="3HC_DH_C"/>
</dbReference>